<dbReference type="EMBL" id="JROO01000050">
    <property type="protein sequence ID" value="KIH96738.1"/>
    <property type="molecule type" value="Genomic_DNA"/>
</dbReference>
<dbReference type="Proteomes" id="UP000031675">
    <property type="component" value="Unassembled WGS sequence"/>
</dbReference>
<accession>A0A0C2G0B3</accession>
<keyword evidence="2" id="KW-1185">Reference proteome</keyword>
<reference evidence="2" key="1">
    <citation type="journal article" date="2015" name="Chem. Biol.">
        <title>Structure, bioactivity, and resistance mechanism of streptomonomicin, an unusual lasso Peptide from an understudied halophilic actinomycete.</title>
        <authorList>
            <person name="Metelev M."/>
            <person name="Tietz J.I."/>
            <person name="Melby J.O."/>
            <person name="Blair P.M."/>
            <person name="Zhu L."/>
            <person name="Livnat I."/>
            <person name="Severinov K."/>
            <person name="Mitchell D.A."/>
        </authorList>
    </citation>
    <scope>NUCLEOTIDE SEQUENCE [LARGE SCALE GENOMIC DNA]</scope>
    <source>
        <strain evidence="2">YIM 90003</strain>
    </source>
</reference>
<dbReference type="AlphaFoldDB" id="A0A0C2G0B3"/>
<organism evidence="1 2">
    <name type="scientific">Streptomonospora alba</name>
    <dbReference type="NCBI Taxonomy" id="183763"/>
    <lineage>
        <taxon>Bacteria</taxon>
        <taxon>Bacillati</taxon>
        <taxon>Actinomycetota</taxon>
        <taxon>Actinomycetes</taxon>
        <taxon>Streptosporangiales</taxon>
        <taxon>Nocardiopsidaceae</taxon>
        <taxon>Streptomonospora</taxon>
    </lineage>
</organism>
<dbReference type="OrthoDB" id="52928at2"/>
<comment type="caution">
    <text evidence="1">The sequence shown here is derived from an EMBL/GenBank/DDBJ whole genome shotgun (WGS) entry which is preliminary data.</text>
</comment>
<proteinExistence type="predicted"/>
<gene>
    <name evidence="1" type="ORF">LP52_23255</name>
</gene>
<evidence type="ECO:0000313" key="1">
    <source>
        <dbReference type="EMBL" id="KIH96738.1"/>
    </source>
</evidence>
<sequence length="62" mass="6481">MRDALGAFAVGVEELPAYEPRLKGTVEALNVAAEAMLFSVLPCYTHAPTLTGGRRPGAAEPP</sequence>
<dbReference type="RefSeq" id="WP_040276530.1">
    <property type="nucleotide sequence ID" value="NZ_JROO01000050.1"/>
</dbReference>
<name>A0A0C2G0B3_9ACTN</name>
<evidence type="ECO:0000313" key="2">
    <source>
        <dbReference type="Proteomes" id="UP000031675"/>
    </source>
</evidence>
<protein>
    <submittedName>
        <fullName evidence="1">Uncharacterized protein</fullName>
    </submittedName>
</protein>
<dbReference type="STRING" id="183763.LP52_23255"/>